<dbReference type="Proteomes" id="UP000282263">
    <property type="component" value="Unassembled WGS sequence"/>
</dbReference>
<dbReference type="GO" id="GO:0005524">
    <property type="term" value="F:ATP binding"/>
    <property type="evidence" value="ECO:0007669"/>
    <property type="project" value="InterPro"/>
</dbReference>
<dbReference type="PROSITE" id="PS51192">
    <property type="entry name" value="HELICASE_ATP_BIND_1"/>
    <property type="match status" value="1"/>
</dbReference>
<gene>
    <name evidence="2" type="ORF">EKN29_21930</name>
</gene>
<name>A0A9Q7NR84_9ENTR</name>
<organism evidence="2 3">
    <name type="scientific">Enterobacter mori</name>
    <dbReference type="NCBI Taxonomy" id="539813"/>
    <lineage>
        <taxon>Bacteria</taxon>
        <taxon>Pseudomonadati</taxon>
        <taxon>Pseudomonadota</taxon>
        <taxon>Gammaproteobacteria</taxon>
        <taxon>Enterobacterales</taxon>
        <taxon>Enterobacteriaceae</taxon>
        <taxon>Enterobacter</taxon>
    </lineage>
</organism>
<dbReference type="SMART" id="SM00487">
    <property type="entry name" value="DEXDc"/>
    <property type="match status" value="1"/>
</dbReference>
<reference evidence="2 3" key="1">
    <citation type="submission" date="2018-12" db="EMBL/GenBank/DDBJ databases">
        <title>The Batch Genome Submission of Enterobacter spp. strains.</title>
        <authorList>
            <person name="Wei L."/>
            <person name="Wu W."/>
            <person name="Lin J."/>
            <person name="Zhang X."/>
            <person name="Feng Y."/>
            <person name="Zong Z."/>
        </authorList>
    </citation>
    <scope>NUCLEOTIDE SEQUENCE [LARGE SCALE GENOMIC DNA]</scope>
    <source>
        <strain evidence="2 3">SCEM020047</strain>
    </source>
</reference>
<evidence type="ECO:0000313" key="3">
    <source>
        <dbReference type="Proteomes" id="UP000282263"/>
    </source>
</evidence>
<dbReference type="GO" id="GO:0036297">
    <property type="term" value="P:interstrand cross-link repair"/>
    <property type="evidence" value="ECO:0007669"/>
    <property type="project" value="TreeGrafter"/>
</dbReference>
<dbReference type="Pfam" id="PF00270">
    <property type="entry name" value="DEAD"/>
    <property type="match status" value="1"/>
</dbReference>
<dbReference type="InterPro" id="IPR011545">
    <property type="entry name" value="DEAD/DEAH_box_helicase_dom"/>
</dbReference>
<protein>
    <submittedName>
        <fullName evidence="2">DEAD/DEAH box helicase</fullName>
    </submittedName>
</protein>
<dbReference type="AlphaFoldDB" id="A0A9Q7NR84"/>
<keyword evidence="2" id="KW-0378">Hydrolase</keyword>
<dbReference type="PANTHER" id="PTHR47957">
    <property type="entry name" value="ATP-DEPENDENT HELICASE HRQ1"/>
    <property type="match status" value="1"/>
</dbReference>
<dbReference type="Gene3D" id="3.40.50.300">
    <property type="entry name" value="P-loop containing nucleotide triphosphate hydrolases"/>
    <property type="match status" value="1"/>
</dbReference>
<sequence length="587" mass="66469">MTTRFFSSLIEQSLSRSTEATLSIMGITNPNLRKHLAEQMGADCGKSGSFLASPVFQQMFGWKESNYTMRNLTEGKALLSKAVVDSLDDHNNGRYRFGADWKPFTHQLASWKALLEDKHSVVVTSGTGSGKTECFMVPVLEDLYRELHENGNNPLVGVRALFLYPLNALINSQRERLDAWTRGFGTGIRYCLYNGNTENLHASVKSEQAKRPNEVLSREKMREEPAPILVTNGTMLEYMMVRQIDAPIIQQSKAQKSLRWIVLDEAHTYVGSQAAELALQLRRVMTAFGVTPDDVRFVATSATIAGSDAEKQLKKFLSELSGIPQERIDVLDGSRVIPKLASCKHVYIPLEEIEQIPDTDMKGVSPERFEALTHSPEAHYLREMLVTQPDPMKLDTMTQRLNTLTKQNYSQQEVLRWIDICSGTQPNPKDPAFLKIRAHIFQRNTQGVWACVDIECRQKHGTPLEKGWPFGYVYVNQRQNCECGSPVYELAFCNECNEPHLLARDKNGKLVQWENKGGDEFSLQDEVNVENDATEEKVEKESSYRPPLVIAAEKTSETGYILQRLDRKTRRIGVVNNESIELIINDF</sequence>
<feature type="non-terminal residue" evidence="2">
    <location>
        <position position="587"/>
    </location>
</feature>
<keyword evidence="2" id="KW-0547">Nucleotide-binding</keyword>
<evidence type="ECO:0000313" key="2">
    <source>
        <dbReference type="EMBL" id="RTQ20853.1"/>
    </source>
</evidence>
<keyword evidence="2" id="KW-0067">ATP-binding</keyword>
<keyword evidence="2" id="KW-0347">Helicase</keyword>
<dbReference type="GO" id="GO:0003676">
    <property type="term" value="F:nucleic acid binding"/>
    <property type="evidence" value="ECO:0007669"/>
    <property type="project" value="InterPro"/>
</dbReference>
<dbReference type="PANTHER" id="PTHR47957:SF3">
    <property type="entry name" value="ATP-DEPENDENT HELICASE HRQ1"/>
    <property type="match status" value="1"/>
</dbReference>
<accession>A0A9Q7NR84</accession>
<dbReference type="RefSeq" id="WP_139157915.1">
    <property type="nucleotide sequence ID" value="NZ_RXPP01000032.1"/>
</dbReference>
<dbReference type="InterPro" id="IPR014001">
    <property type="entry name" value="Helicase_ATP-bd"/>
</dbReference>
<comment type="caution">
    <text evidence="2">The sequence shown here is derived from an EMBL/GenBank/DDBJ whole genome shotgun (WGS) entry which is preliminary data.</text>
</comment>
<evidence type="ECO:0000259" key="1">
    <source>
        <dbReference type="PROSITE" id="PS51192"/>
    </source>
</evidence>
<feature type="domain" description="Helicase ATP-binding" evidence="1">
    <location>
        <begin position="112"/>
        <end position="322"/>
    </location>
</feature>
<dbReference type="EMBL" id="RXPP01000032">
    <property type="protein sequence ID" value="RTQ20853.1"/>
    <property type="molecule type" value="Genomic_DNA"/>
</dbReference>
<dbReference type="SUPFAM" id="SSF52540">
    <property type="entry name" value="P-loop containing nucleoside triphosphate hydrolases"/>
    <property type="match status" value="1"/>
</dbReference>
<dbReference type="GO" id="GO:0006289">
    <property type="term" value="P:nucleotide-excision repair"/>
    <property type="evidence" value="ECO:0007669"/>
    <property type="project" value="TreeGrafter"/>
</dbReference>
<proteinExistence type="predicted"/>
<dbReference type="InterPro" id="IPR027417">
    <property type="entry name" value="P-loop_NTPase"/>
</dbReference>
<dbReference type="GO" id="GO:0043138">
    <property type="term" value="F:3'-5' DNA helicase activity"/>
    <property type="evidence" value="ECO:0007669"/>
    <property type="project" value="TreeGrafter"/>
</dbReference>